<accession>A0A1N6LXP1</accession>
<dbReference type="EMBL" id="LN871599">
    <property type="protein sequence ID" value="SIO73649.1"/>
    <property type="molecule type" value="Genomic_DNA"/>
</dbReference>
<dbReference type="KEGG" id="bmic:BmR1_04g06370"/>
<reference evidence="1 2" key="2">
    <citation type="journal article" date="2013" name="PLoS ONE">
        <title>Whole genome mapping and re-organization of the nuclear and mitochondrial genomes of Babesia microti isolates.</title>
        <authorList>
            <person name="Cornillot E."/>
            <person name="Dassouli A."/>
            <person name="Garg A."/>
            <person name="Pachikara N."/>
            <person name="Randazzo S."/>
            <person name="Depoix D."/>
            <person name="Carcy B."/>
            <person name="Delbecq S."/>
            <person name="Frutos R."/>
            <person name="Silva J.C."/>
            <person name="Sutton R."/>
            <person name="Krause P.J."/>
            <person name="Mamoun C.B."/>
        </authorList>
    </citation>
    <scope>NUCLEOTIDE SEQUENCE [LARGE SCALE GENOMIC DNA]</scope>
    <source>
        <strain evidence="1 2">RI</strain>
    </source>
</reference>
<dbReference type="GeneID" id="24425918"/>
<dbReference type="OrthoDB" id="1874341at2759"/>
<organism evidence="1 2">
    <name type="scientific">Babesia microti (strain RI)</name>
    <dbReference type="NCBI Taxonomy" id="1133968"/>
    <lineage>
        <taxon>Eukaryota</taxon>
        <taxon>Sar</taxon>
        <taxon>Alveolata</taxon>
        <taxon>Apicomplexa</taxon>
        <taxon>Aconoidasida</taxon>
        <taxon>Piroplasmida</taxon>
        <taxon>Babesiidae</taxon>
        <taxon>Babesia</taxon>
    </lineage>
</organism>
<dbReference type="Gene3D" id="1.25.40.10">
    <property type="entry name" value="Tetratricopeptide repeat domain"/>
    <property type="match status" value="1"/>
</dbReference>
<dbReference type="InterPro" id="IPR011990">
    <property type="entry name" value="TPR-like_helical_dom_sf"/>
</dbReference>
<evidence type="ECO:0000313" key="1">
    <source>
        <dbReference type="EMBL" id="SIO73649.1"/>
    </source>
</evidence>
<protein>
    <submittedName>
        <fullName evidence="1">Uncharacterized protein</fullName>
    </submittedName>
</protein>
<name>A0A1N6LXP1_BABMR</name>
<dbReference type="AlphaFoldDB" id="A0A1N6LXP1"/>
<dbReference type="VEuPathDB" id="PiroplasmaDB:BmR1_04g06370"/>
<sequence length="877" mass="101563">MYEDEIYCLLSCGQNKQALDVINRCYEYCYVTSSIMALESVALARLGFTERALTLCDELFEIAAADYNIFHLLVEALKTLGKYSTIEKLCKIVLKYNNNQEEYLKILLNTYVRMLNFDLAQNIALKIFVKTKNQSMGILYCLFAIFKENPKPDCIVLAQKFMNKLDFSEFKPQIRLYLEISLLIALEDYDEIIQYFHKHKLPLYEIDNLELLIFAYVKKGDYASALNLLGKCSNKSLNMSIYEMDLCLISNVQYQCGDDAYLKLEYIKRRTLYQYLCANNKIPNSPDDLWSNHSSELSEYLKLLESELIKNIKKPLFFKYASNFLPFVNFMHHLLDKIDDNCLMSIINCEKIKIASKYFDTAPIHFIDERIDFFSSKSKTDPTLELALLLIEFHLIKYYRCNFDVTIICQLLNTVEYISNQVNSTVLYNILIDLYGTLGCIDISKRFFIKMNYKESLISTQASRFLHYSLISQRNDLVEKNSEIYLQWHNTTRCNISNSLVTAIEKSPHMIAHLSKLERLHSTSALKCCHLSAKFINLIDLDMDKVINGCKLYIDEFKLLVNGEMNWYYRNTTSCFSNLIMPTFQFSCFNSIPLITLMDKSDQDKDSVKSGFVSNDMKAQILPKNTTYFEEPQFLFPHKFYRNFTNSASLNDIITGCKYFPKHASIYRHTESALYKFNLETHKFIELETQIFVHILLLIYTVYEGSSISNIALSLKDYIATYSLQFNHKYLTLISQFSNSVLDAIKKLVSGGPEEMSNDILHSTIACIDECSNIIALPINKNDGKIDTNLLVITSKFVSLISLIPNRLVSVLKWIVRIRKLRVETVDINNSLDTLANQVNLLVCNVENWIALSSDMDEMQLLVCKSNITNLKRFNVI</sequence>
<reference evidence="1 2" key="3">
    <citation type="journal article" date="2016" name="Sci. Rep.">
        <title>Genome-wide diversity and gene expression profiling of Babesia microti isolates identify polymorphic genes that mediate host-pathogen interactions.</title>
        <authorList>
            <person name="Silva J.C."/>
            <person name="Cornillot E."/>
            <person name="McCracken C."/>
            <person name="Usmani-Brown S."/>
            <person name="Dwivedi A."/>
            <person name="Ifeonu O.O."/>
            <person name="Crabtree J."/>
            <person name="Gotia H.T."/>
            <person name="Virji A.Z."/>
            <person name="Reynes C."/>
            <person name="Colinge J."/>
            <person name="Kumar V."/>
            <person name="Lawres L."/>
            <person name="Pazzi J.E."/>
            <person name="Pablo J.V."/>
            <person name="Hung C."/>
            <person name="Brancato J."/>
            <person name="Kumari P."/>
            <person name="Orvis J."/>
            <person name="Tretina K."/>
            <person name="Chibucos M."/>
            <person name="Ott S."/>
            <person name="Sadzewicz L."/>
            <person name="Sengamalay N."/>
            <person name="Shetty A.C."/>
            <person name="Su Q."/>
            <person name="Tallon L."/>
            <person name="Fraser C.M."/>
            <person name="Frutos R."/>
            <person name="Molina D.M."/>
            <person name="Krause P.J."/>
            <person name="Ben Mamoun C."/>
        </authorList>
    </citation>
    <scope>NUCLEOTIDE SEQUENCE [LARGE SCALE GENOMIC DNA]</scope>
    <source>
        <strain evidence="1 2">RI</strain>
    </source>
</reference>
<evidence type="ECO:0000313" key="2">
    <source>
        <dbReference type="Proteomes" id="UP000002899"/>
    </source>
</evidence>
<dbReference type="RefSeq" id="XP_021337727.1">
    <property type="nucleotide sequence ID" value="XM_021482504.1"/>
</dbReference>
<dbReference type="Proteomes" id="UP000002899">
    <property type="component" value="Chromosome IV"/>
</dbReference>
<dbReference type="SUPFAM" id="SSF48452">
    <property type="entry name" value="TPR-like"/>
    <property type="match status" value="1"/>
</dbReference>
<reference evidence="1 2" key="1">
    <citation type="journal article" date="2012" name="Nucleic Acids Res.">
        <title>Sequencing of the smallest Apicomplexan genome from the human pathogen Babesia microti.</title>
        <authorList>
            <person name="Cornillot E."/>
            <person name="Hadj-Kaddour K."/>
            <person name="Dassouli A."/>
            <person name="Noel B."/>
            <person name="Ranwez V."/>
            <person name="Vacherie B."/>
            <person name="Augagneur Y."/>
            <person name="Bres V."/>
            <person name="Duclos A."/>
            <person name="Randazzo S."/>
            <person name="Carcy B."/>
            <person name="Debierre-Grockiego F."/>
            <person name="Delbecq S."/>
            <person name="Moubri-Menage K."/>
            <person name="Shams-Eldin H."/>
            <person name="Usmani-Brown S."/>
            <person name="Bringaud F."/>
            <person name="Wincker P."/>
            <person name="Vivares C.P."/>
            <person name="Schwarz R.T."/>
            <person name="Schetters T.P."/>
            <person name="Krause P.J."/>
            <person name="Gorenflot A."/>
            <person name="Berry V."/>
            <person name="Barbe V."/>
            <person name="Ben Mamoun C."/>
        </authorList>
    </citation>
    <scope>NUCLEOTIDE SEQUENCE [LARGE SCALE GENOMIC DNA]</scope>
    <source>
        <strain evidence="1 2">RI</strain>
    </source>
</reference>
<keyword evidence="2" id="KW-1185">Reference proteome</keyword>
<proteinExistence type="predicted"/>